<protein>
    <recommendedName>
        <fullName evidence="2">DUF6534 domain-containing protein</fullName>
    </recommendedName>
</protein>
<feature type="transmembrane region" description="Helical" evidence="1">
    <location>
        <begin position="232"/>
        <end position="253"/>
    </location>
</feature>
<reference evidence="3" key="1">
    <citation type="submission" date="2023-03" db="EMBL/GenBank/DDBJ databases">
        <title>Massive genome expansion in bonnet fungi (Mycena s.s.) driven by repeated elements and novel gene families across ecological guilds.</title>
        <authorList>
            <consortium name="Lawrence Berkeley National Laboratory"/>
            <person name="Harder C.B."/>
            <person name="Miyauchi S."/>
            <person name="Viragh M."/>
            <person name="Kuo A."/>
            <person name="Thoen E."/>
            <person name="Andreopoulos B."/>
            <person name="Lu D."/>
            <person name="Skrede I."/>
            <person name="Drula E."/>
            <person name="Henrissat B."/>
            <person name="Morin E."/>
            <person name="Kohler A."/>
            <person name="Barry K."/>
            <person name="LaButti K."/>
            <person name="Morin E."/>
            <person name="Salamov A."/>
            <person name="Lipzen A."/>
            <person name="Mereny Z."/>
            <person name="Hegedus B."/>
            <person name="Baldrian P."/>
            <person name="Stursova M."/>
            <person name="Weitz H."/>
            <person name="Taylor A."/>
            <person name="Grigoriev I.V."/>
            <person name="Nagy L.G."/>
            <person name="Martin F."/>
            <person name="Kauserud H."/>
        </authorList>
    </citation>
    <scope>NUCLEOTIDE SEQUENCE</scope>
    <source>
        <strain evidence="3">CBHHK200</strain>
    </source>
</reference>
<name>A0AAD6T959_9AGAR</name>
<feature type="transmembrane region" description="Helical" evidence="1">
    <location>
        <begin position="163"/>
        <end position="186"/>
    </location>
</feature>
<feature type="transmembrane region" description="Helical" evidence="1">
    <location>
        <begin position="62"/>
        <end position="85"/>
    </location>
</feature>
<dbReference type="InterPro" id="IPR045339">
    <property type="entry name" value="DUF6534"/>
</dbReference>
<accession>A0AAD6T959</accession>
<evidence type="ECO:0000313" key="4">
    <source>
        <dbReference type="Proteomes" id="UP001218188"/>
    </source>
</evidence>
<evidence type="ECO:0000313" key="3">
    <source>
        <dbReference type="EMBL" id="KAJ7041804.1"/>
    </source>
</evidence>
<organism evidence="3 4">
    <name type="scientific">Mycena alexandri</name>
    <dbReference type="NCBI Taxonomy" id="1745969"/>
    <lineage>
        <taxon>Eukaryota</taxon>
        <taxon>Fungi</taxon>
        <taxon>Dikarya</taxon>
        <taxon>Basidiomycota</taxon>
        <taxon>Agaricomycotina</taxon>
        <taxon>Agaricomycetes</taxon>
        <taxon>Agaricomycetidae</taxon>
        <taxon>Agaricales</taxon>
        <taxon>Marasmiineae</taxon>
        <taxon>Mycenaceae</taxon>
        <taxon>Mycena</taxon>
    </lineage>
</organism>
<comment type="caution">
    <text evidence="3">The sequence shown here is derived from an EMBL/GenBank/DDBJ whole genome shotgun (WGS) entry which is preliminary data.</text>
</comment>
<dbReference type="AlphaFoldDB" id="A0AAD6T959"/>
<evidence type="ECO:0000259" key="2">
    <source>
        <dbReference type="Pfam" id="PF20152"/>
    </source>
</evidence>
<feature type="transmembrane region" description="Helical" evidence="1">
    <location>
        <begin position="128"/>
        <end position="148"/>
    </location>
</feature>
<keyword evidence="1" id="KW-1133">Transmembrane helix</keyword>
<feature type="transmembrane region" description="Helical" evidence="1">
    <location>
        <begin position="32"/>
        <end position="50"/>
    </location>
</feature>
<keyword evidence="1" id="KW-0812">Transmembrane</keyword>
<dbReference type="PANTHER" id="PTHR40465:SF1">
    <property type="entry name" value="DUF6534 DOMAIN-CONTAINING PROTEIN"/>
    <property type="match status" value="1"/>
</dbReference>
<proteinExistence type="predicted"/>
<dbReference type="PANTHER" id="PTHR40465">
    <property type="entry name" value="CHROMOSOME 1, WHOLE GENOME SHOTGUN SEQUENCE"/>
    <property type="match status" value="1"/>
</dbReference>
<feature type="domain" description="DUF6534" evidence="2">
    <location>
        <begin position="173"/>
        <end position="257"/>
    </location>
</feature>
<sequence>MEIDENSQWVSASSISSLTHFLYQPHVKAHRTLFDFFLFETLLIQIYMYRICFPKDSSAIKLLVYFVFFVDAICVVFDTLSVVVGLSAGDHTSFSQYPTPVLGSLSAMLVQLFYCFRIRAIRQTAWPIAVLIGIIAAAQFAAGVGWVILRRIGDNFDAKAPTILFYLCLVGDATADVGITHTMAVLLLKGSDLPQTRDAVKNIVRLIIETNALTSVLALLAVFLFALNPTGLDFSCPITILRGIYANTLLVVLNKRAVMYLRSESSDGLEEGCRTNTSERG</sequence>
<feature type="transmembrane region" description="Helical" evidence="1">
    <location>
        <begin position="97"/>
        <end position="116"/>
    </location>
</feature>
<evidence type="ECO:0000256" key="1">
    <source>
        <dbReference type="SAM" id="Phobius"/>
    </source>
</evidence>
<keyword evidence="1" id="KW-0472">Membrane</keyword>
<dbReference type="Proteomes" id="UP001218188">
    <property type="component" value="Unassembled WGS sequence"/>
</dbReference>
<dbReference type="EMBL" id="JARJCM010000015">
    <property type="protein sequence ID" value="KAJ7041804.1"/>
    <property type="molecule type" value="Genomic_DNA"/>
</dbReference>
<keyword evidence="4" id="KW-1185">Reference proteome</keyword>
<gene>
    <name evidence="3" type="ORF">C8F04DRAFT_1299357</name>
</gene>
<feature type="transmembrane region" description="Helical" evidence="1">
    <location>
        <begin position="206"/>
        <end position="226"/>
    </location>
</feature>
<dbReference type="Pfam" id="PF20152">
    <property type="entry name" value="DUF6534"/>
    <property type="match status" value="1"/>
</dbReference>